<protein>
    <submittedName>
        <fullName evidence="3">Antitoxin DinJ</fullName>
    </submittedName>
</protein>
<organism evidence="3 4">
    <name type="scientific">Legionella cherrii</name>
    <dbReference type="NCBI Taxonomy" id="28084"/>
    <lineage>
        <taxon>Bacteria</taxon>
        <taxon>Pseudomonadati</taxon>
        <taxon>Pseudomonadota</taxon>
        <taxon>Gammaproteobacteria</taxon>
        <taxon>Legionellales</taxon>
        <taxon>Legionellaceae</taxon>
        <taxon>Legionella</taxon>
    </lineage>
</organism>
<name>A0A0W0SHR3_9GAMM</name>
<comment type="caution">
    <text evidence="3">The sequence shown here is derived from an EMBL/GenBank/DDBJ whole genome shotgun (WGS) entry which is preliminary data.</text>
</comment>
<comment type="similarity">
    <text evidence="1">Belongs to the RelB/DinJ antitoxin family.</text>
</comment>
<proteinExistence type="inferred from homology"/>
<dbReference type="InterPro" id="IPR007337">
    <property type="entry name" value="RelB/DinJ"/>
</dbReference>
<dbReference type="GO" id="GO:0015643">
    <property type="term" value="F:toxic substance binding"/>
    <property type="evidence" value="ECO:0007669"/>
    <property type="project" value="InterPro"/>
</dbReference>
<dbReference type="GO" id="GO:0006355">
    <property type="term" value="P:regulation of DNA-templated transcription"/>
    <property type="evidence" value="ECO:0007669"/>
    <property type="project" value="InterPro"/>
</dbReference>
<evidence type="ECO:0000256" key="1">
    <source>
        <dbReference type="ARBA" id="ARBA00010562"/>
    </source>
</evidence>
<accession>A0A0W0SHR3</accession>
<dbReference type="Gene3D" id="1.10.1220.10">
    <property type="entry name" value="Met repressor-like"/>
    <property type="match status" value="1"/>
</dbReference>
<dbReference type="NCBIfam" id="TIGR02384">
    <property type="entry name" value="RelB_DinJ"/>
    <property type="match status" value="1"/>
</dbReference>
<dbReference type="GO" id="GO:0000987">
    <property type="term" value="F:cis-regulatory region sequence-specific DNA binding"/>
    <property type="evidence" value="ECO:0007669"/>
    <property type="project" value="InterPro"/>
</dbReference>
<dbReference type="Pfam" id="PF04221">
    <property type="entry name" value="RelB"/>
    <property type="match status" value="1"/>
</dbReference>
<gene>
    <name evidence="3" type="primary">dinJ</name>
    <name evidence="3" type="ORF">Lche_0182</name>
</gene>
<dbReference type="AlphaFoldDB" id="A0A0W0SHR3"/>
<dbReference type="GeneID" id="93294257"/>
<evidence type="ECO:0000313" key="4">
    <source>
        <dbReference type="Proteomes" id="UP000054921"/>
    </source>
</evidence>
<dbReference type="Proteomes" id="UP000054921">
    <property type="component" value="Unassembled WGS sequence"/>
</dbReference>
<dbReference type="GO" id="GO:0044010">
    <property type="term" value="P:single-species biofilm formation"/>
    <property type="evidence" value="ECO:0007669"/>
    <property type="project" value="InterPro"/>
</dbReference>
<dbReference type="STRING" id="28084.Lche_0182"/>
<reference evidence="3 4" key="1">
    <citation type="submission" date="2015-11" db="EMBL/GenBank/DDBJ databases">
        <title>Genomic analysis of 38 Legionella species identifies large and diverse effector repertoires.</title>
        <authorList>
            <person name="Burstein D."/>
            <person name="Amaro F."/>
            <person name="Zusman T."/>
            <person name="Lifshitz Z."/>
            <person name="Cohen O."/>
            <person name="Gilbert J.A."/>
            <person name="Pupko T."/>
            <person name="Shuman H.A."/>
            <person name="Segal G."/>
        </authorList>
    </citation>
    <scope>NUCLEOTIDE SEQUENCE [LARGE SCALE GENOMIC DNA]</scope>
    <source>
        <strain evidence="3 4">ORW</strain>
    </source>
</reference>
<dbReference type="PANTHER" id="PTHR38781:SF1">
    <property type="entry name" value="ANTITOXIN DINJ-RELATED"/>
    <property type="match status" value="1"/>
</dbReference>
<dbReference type="PIRSF" id="PIRSF003108">
    <property type="entry name" value="DinJ"/>
    <property type="match status" value="1"/>
</dbReference>
<dbReference type="EMBL" id="LNXW01000006">
    <property type="protein sequence ID" value="KTC82959.1"/>
    <property type="molecule type" value="Genomic_DNA"/>
</dbReference>
<dbReference type="InterPro" id="IPR013321">
    <property type="entry name" value="Arc_rbn_hlx_hlx"/>
</dbReference>
<evidence type="ECO:0000313" key="3">
    <source>
        <dbReference type="EMBL" id="KTC82959.1"/>
    </source>
</evidence>
<evidence type="ECO:0000256" key="2">
    <source>
        <dbReference type="ARBA" id="ARBA00022649"/>
    </source>
</evidence>
<dbReference type="OrthoDB" id="3174560at2"/>
<dbReference type="InterPro" id="IPR026262">
    <property type="entry name" value="DinJ"/>
</dbReference>
<sequence>MNKAATINARIEPALKMQAEAILHKVGLSTAEAIRLFYSQVCLQNGLPFEVKIPNKETREAMAELESGKGERFKTMKDVWDSVDNA</sequence>
<dbReference type="GO" id="GO:0006351">
    <property type="term" value="P:DNA-templated transcription"/>
    <property type="evidence" value="ECO:0007669"/>
    <property type="project" value="TreeGrafter"/>
</dbReference>
<dbReference type="PANTHER" id="PTHR38781">
    <property type="entry name" value="ANTITOXIN DINJ-RELATED"/>
    <property type="match status" value="1"/>
</dbReference>
<dbReference type="PATRIC" id="fig|28084.5.peg.193"/>
<dbReference type="RefSeq" id="WP_014845121.1">
    <property type="nucleotide sequence ID" value="NZ_LNXW01000006.1"/>
</dbReference>
<keyword evidence="2" id="KW-1277">Toxin-antitoxin system</keyword>